<dbReference type="PANTHER" id="PTHR33337">
    <property type="entry name" value="GFA DOMAIN-CONTAINING PROTEIN"/>
    <property type="match status" value="1"/>
</dbReference>
<dbReference type="SUPFAM" id="SSF51316">
    <property type="entry name" value="Mss4-like"/>
    <property type="match status" value="1"/>
</dbReference>
<sequence length="143" mass="15849">MIGSCLCEQVRFEVRGHLPDFYQCHCSKCRKVTGSSKNTGTLVENSQFSWLSGEPLVRLYVKDTGYHSAFCSCCGSVMPNPLRDGSGYWIPAGALDVDQSDAGLKVAIHLCVADKAIWDEAGKTPKQYRNCPDIRQLRDDLSK</sequence>
<evidence type="ECO:0000256" key="2">
    <source>
        <dbReference type="ARBA" id="ARBA00022723"/>
    </source>
</evidence>
<dbReference type="EMBL" id="RQXV01000018">
    <property type="protein sequence ID" value="RRC96748.1"/>
    <property type="molecule type" value="Genomic_DNA"/>
</dbReference>
<evidence type="ECO:0000256" key="3">
    <source>
        <dbReference type="ARBA" id="ARBA00022833"/>
    </source>
</evidence>
<keyword evidence="2" id="KW-0479">Metal-binding</keyword>
<dbReference type="Pfam" id="PF04828">
    <property type="entry name" value="GFA"/>
    <property type="match status" value="1"/>
</dbReference>
<keyword evidence="7" id="KW-1185">Reference proteome</keyword>
<keyword evidence="3" id="KW-0862">Zinc</keyword>
<dbReference type="PANTHER" id="PTHR33337:SF40">
    <property type="entry name" value="CENP-V_GFA DOMAIN-CONTAINING PROTEIN-RELATED"/>
    <property type="match status" value="1"/>
</dbReference>
<name>A0A3P1SHY2_9GAMM</name>
<dbReference type="Proteomes" id="UP000267535">
    <property type="component" value="Unassembled WGS sequence"/>
</dbReference>
<feature type="domain" description="CENP-V/GFA" evidence="5">
    <location>
        <begin position="1"/>
        <end position="119"/>
    </location>
</feature>
<dbReference type="OrthoDB" id="9786619at2"/>
<dbReference type="GO" id="GO:0046872">
    <property type="term" value="F:metal ion binding"/>
    <property type="evidence" value="ECO:0007669"/>
    <property type="project" value="UniProtKB-KW"/>
</dbReference>
<evidence type="ECO:0000259" key="5">
    <source>
        <dbReference type="PROSITE" id="PS51891"/>
    </source>
</evidence>
<reference evidence="6 7" key="1">
    <citation type="submission" date="2018-11" db="EMBL/GenBank/DDBJ databases">
        <title>The draft genome sequence of Amphritea balenae JAMM 1525T.</title>
        <authorList>
            <person name="Fang Z."/>
            <person name="Zhang Y."/>
            <person name="Han X."/>
        </authorList>
    </citation>
    <scope>NUCLEOTIDE SEQUENCE [LARGE SCALE GENOMIC DNA]</scope>
    <source>
        <strain evidence="6 7">JAMM 1525</strain>
    </source>
</reference>
<gene>
    <name evidence="6" type="ORF">EHS89_20545</name>
</gene>
<protein>
    <submittedName>
        <fullName evidence="6">GFA family protein</fullName>
    </submittedName>
</protein>
<dbReference type="InterPro" id="IPR011057">
    <property type="entry name" value="Mss4-like_sf"/>
</dbReference>
<accession>A0A3P1SHY2</accession>
<comment type="similarity">
    <text evidence="1">Belongs to the Gfa family.</text>
</comment>
<dbReference type="GO" id="GO:0016846">
    <property type="term" value="F:carbon-sulfur lyase activity"/>
    <property type="evidence" value="ECO:0007669"/>
    <property type="project" value="InterPro"/>
</dbReference>
<dbReference type="AlphaFoldDB" id="A0A3P1SHY2"/>
<evidence type="ECO:0000313" key="6">
    <source>
        <dbReference type="EMBL" id="RRC96748.1"/>
    </source>
</evidence>
<dbReference type="InterPro" id="IPR006913">
    <property type="entry name" value="CENP-V/GFA"/>
</dbReference>
<dbReference type="RefSeq" id="WP_124928051.1">
    <property type="nucleotide sequence ID" value="NZ_RQXV01000018.1"/>
</dbReference>
<dbReference type="Gene3D" id="3.90.1590.10">
    <property type="entry name" value="glutathione-dependent formaldehyde- activating enzyme (gfa)"/>
    <property type="match status" value="1"/>
</dbReference>
<proteinExistence type="inferred from homology"/>
<organism evidence="6 7">
    <name type="scientific">Amphritea balenae</name>
    <dbReference type="NCBI Taxonomy" id="452629"/>
    <lineage>
        <taxon>Bacteria</taxon>
        <taxon>Pseudomonadati</taxon>
        <taxon>Pseudomonadota</taxon>
        <taxon>Gammaproteobacteria</taxon>
        <taxon>Oceanospirillales</taxon>
        <taxon>Oceanospirillaceae</taxon>
        <taxon>Amphritea</taxon>
    </lineage>
</organism>
<evidence type="ECO:0000256" key="1">
    <source>
        <dbReference type="ARBA" id="ARBA00005495"/>
    </source>
</evidence>
<comment type="caution">
    <text evidence="6">The sequence shown here is derived from an EMBL/GenBank/DDBJ whole genome shotgun (WGS) entry which is preliminary data.</text>
</comment>
<evidence type="ECO:0000256" key="4">
    <source>
        <dbReference type="ARBA" id="ARBA00023239"/>
    </source>
</evidence>
<keyword evidence="4" id="KW-0456">Lyase</keyword>
<dbReference type="PROSITE" id="PS51891">
    <property type="entry name" value="CENP_V_GFA"/>
    <property type="match status" value="1"/>
</dbReference>
<evidence type="ECO:0000313" key="7">
    <source>
        <dbReference type="Proteomes" id="UP000267535"/>
    </source>
</evidence>